<sequence>DLVPSSVLLSCLLDPILAIKRRRSASYIAEAWQAILTAPYSLPPPCSSCLSISDDERLQRAPYKWKRPTGVLST</sequence>
<dbReference type="EMBL" id="QNUK01000047">
    <property type="protein sequence ID" value="KAF5905206.1"/>
    <property type="molecule type" value="Genomic_DNA"/>
</dbReference>
<comment type="caution">
    <text evidence="1">The sequence shown here is derived from an EMBL/GenBank/DDBJ whole genome shotgun (WGS) entry which is preliminary data.</text>
</comment>
<keyword evidence="2" id="KW-1185">Reference proteome</keyword>
<name>A0A8J4X837_CLAMG</name>
<feature type="non-terminal residue" evidence="1">
    <location>
        <position position="74"/>
    </location>
</feature>
<reference evidence="1" key="1">
    <citation type="submission" date="2020-07" db="EMBL/GenBank/DDBJ databases">
        <title>Clarias magur genome sequencing, assembly and annotation.</title>
        <authorList>
            <person name="Kushwaha B."/>
            <person name="Kumar R."/>
            <person name="Das P."/>
            <person name="Joshi C.G."/>
            <person name="Kumar D."/>
            <person name="Nagpure N.S."/>
            <person name="Pandey M."/>
            <person name="Agarwal S."/>
            <person name="Srivastava S."/>
            <person name="Singh M."/>
            <person name="Sahoo L."/>
            <person name="Jayasankar P."/>
            <person name="Meher P.K."/>
            <person name="Koringa P.G."/>
            <person name="Iquebal M.A."/>
            <person name="Das S.P."/>
            <person name="Bit A."/>
            <person name="Patnaik S."/>
            <person name="Patel N."/>
            <person name="Shah T.M."/>
            <person name="Hinsu A."/>
            <person name="Jena J.K."/>
        </authorList>
    </citation>
    <scope>NUCLEOTIDE SEQUENCE</scope>
    <source>
        <strain evidence="1">CIFAMagur01</strain>
        <tissue evidence="1">Testis</tissue>
    </source>
</reference>
<protein>
    <submittedName>
        <fullName evidence="1">tRNA dimethylallyltransferase</fullName>
    </submittedName>
</protein>
<proteinExistence type="predicted"/>
<dbReference type="Proteomes" id="UP000727407">
    <property type="component" value="Unassembled WGS sequence"/>
</dbReference>
<accession>A0A8J4X837</accession>
<dbReference type="AlphaFoldDB" id="A0A8J4X837"/>
<evidence type="ECO:0000313" key="1">
    <source>
        <dbReference type="EMBL" id="KAF5905206.1"/>
    </source>
</evidence>
<evidence type="ECO:0000313" key="2">
    <source>
        <dbReference type="Proteomes" id="UP000727407"/>
    </source>
</evidence>
<organism evidence="1 2">
    <name type="scientific">Clarias magur</name>
    <name type="common">Asian catfish</name>
    <name type="synonym">Macropteronotus magur</name>
    <dbReference type="NCBI Taxonomy" id="1594786"/>
    <lineage>
        <taxon>Eukaryota</taxon>
        <taxon>Metazoa</taxon>
        <taxon>Chordata</taxon>
        <taxon>Craniata</taxon>
        <taxon>Vertebrata</taxon>
        <taxon>Euteleostomi</taxon>
        <taxon>Actinopterygii</taxon>
        <taxon>Neopterygii</taxon>
        <taxon>Teleostei</taxon>
        <taxon>Ostariophysi</taxon>
        <taxon>Siluriformes</taxon>
        <taxon>Clariidae</taxon>
        <taxon>Clarias</taxon>
    </lineage>
</organism>
<feature type="non-terminal residue" evidence="1">
    <location>
        <position position="1"/>
    </location>
</feature>
<gene>
    <name evidence="1" type="primary">miaA</name>
    <name evidence="1" type="ORF">DAT39_004995</name>
</gene>